<dbReference type="Pfam" id="PF13692">
    <property type="entry name" value="Glyco_trans_1_4"/>
    <property type="match status" value="1"/>
</dbReference>
<dbReference type="PANTHER" id="PTHR12526:SF622">
    <property type="entry name" value="GLYCOSYLTRANSFERASE (GROUP I)"/>
    <property type="match status" value="1"/>
</dbReference>
<feature type="domain" description="Glycosyltransferase subfamily 4-like N-terminal" evidence="1">
    <location>
        <begin position="23"/>
        <end position="192"/>
    </location>
</feature>
<organism evidence="2 3">
    <name type="scientific">Natronorubrum sulfidifaciens JCM 14089</name>
    <dbReference type="NCBI Taxonomy" id="1230460"/>
    <lineage>
        <taxon>Archaea</taxon>
        <taxon>Methanobacteriati</taxon>
        <taxon>Methanobacteriota</taxon>
        <taxon>Stenosarchaea group</taxon>
        <taxon>Halobacteria</taxon>
        <taxon>Halobacteriales</taxon>
        <taxon>Natrialbaceae</taxon>
        <taxon>Natronorubrum</taxon>
    </lineage>
</organism>
<gene>
    <name evidence="2" type="ORF">C495_08000</name>
</gene>
<dbReference type="PATRIC" id="fig|1230460.4.peg.1616"/>
<dbReference type="EMBL" id="AOHX01000034">
    <property type="protein sequence ID" value="ELY45579.1"/>
    <property type="molecule type" value="Genomic_DNA"/>
</dbReference>
<comment type="caution">
    <text evidence="2">The sequence shown here is derived from an EMBL/GenBank/DDBJ whole genome shotgun (WGS) entry which is preliminary data.</text>
</comment>
<dbReference type="CDD" id="cd03794">
    <property type="entry name" value="GT4_WbuB-like"/>
    <property type="match status" value="1"/>
</dbReference>
<dbReference type="PANTHER" id="PTHR12526">
    <property type="entry name" value="GLYCOSYLTRANSFERASE"/>
    <property type="match status" value="1"/>
</dbReference>
<dbReference type="Pfam" id="PF13439">
    <property type="entry name" value="Glyco_transf_4"/>
    <property type="match status" value="1"/>
</dbReference>
<dbReference type="GO" id="GO:0016740">
    <property type="term" value="F:transferase activity"/>
    <property type="evidence" value="ECO:0007669"/>
    <property type="project" value="UniProtKB-KW"/>
</dbReference>
<evidence type="ECO:0000313" key="3">
    <source>
        <dbReference type="Proteomes" id="UP000011661"/>
    </source>
</evidence>
<dbReference type="InterPro" id="IPR028098">
    <property type="entry name" value="Glyco_trans_4-like_N"/>
</dbReference>
<dbReference type="STRING" id="1230460.C495_08000"/>
<dbReference type="Proteomes" id="UP000011661">
    <property type="component" value="Unassembled WGS sequence"/>
</dbReference>
<sequence length="403" mass="45603">MQILLLTDWTYPCDHQFLSNVYADYLLRRGHKVTWVMRPGDESQQTIKRDVWNGSDVYILPSSAYNPARDAARFFAGRIQSNPLFNTGIDFADFDLVHVRNDLSMGLVASYLKKEFQIPYIHQISHLKAEELIETAHQGIEGPSSWVKGQLGKKLRRYVANSSDVVLPISKEMKQYLDHHSYSSSMSVLPTGASVVSNPPTGKHFKSEYDLKSEYILLYMGSMAPRRKLEFLFDMVDFIPSSYDIALVMVGGRFESNRERLRKKVQERNLCNEVTFTGWLSDRKMIQSAVIAADIGLSPFPTKSILRTNAPIKTLEYMSLGTPVVASKTPDQQEVLSASGAGLAVEHSVETFSNAIIQILDSPGVKNQMGDHGKEYISENRNFRLLTDRVEQIYRDTLDQTDS</sequence>
<dbReference type="RefSeq" id="WP_008161719.1">
    <property type="nucleotide sequence ID" value="NZ_AOHX01000034.1"/>
</dbReference>
<name>L9W7Y4_9EURY</name>
<keyword evidence="3" id="KW-1185">Reference proteome</keyword>
<evidence type="ECO:0000259" key="1">
    <source>
        <dbReference type="Pfam" id="PF13439"/>
    </source>
</evidence>
<proteinExistence type="predicted"/>
<dbReference type="SUPFAM" id="SSF53756">
    <property type="entry name" value="UDP-Glycosyltransferase/glycogen phosphorylase"/>
    <property type="match status" value="1"/>
</dbReference>
<accession>L9W7Y4</accession>
<protein>
    <submittedName>
        <fullName evidence="2">Group 1 glycosyl transferase</fullName>
    </submittedName>
</protein>
<dbReference type="eggNOG" id="arCOG01410">
    <property type="taxonomic scope" value="Archaea"/>
</dbReference>
<keyword evidence="2" id="KW-0808">Transferase</keyword>
<dbReference type="OrthoDB" id="132546at2157"/>
<dbReference type="Gene3D" id="3.40.50.2000">
    <property type="entry name" value="Glycogen Phosphorylase B"/>
    <property type="match status" value="2"/>
</dbReference>
<reference evidence="2 3" key="1">
    <citation type="journal article" date="2014" name="PLoS Genet.">
        <title>Phylogenetically driven sequencing of extremely halophilic archaea reveals strategies for static and dynamic osmo-response.</title>
        <authorList>
            <person name="Becker E.A."/>
            <person name="Seitzer P.M."/>
            <person name="Tritt A."/>
            <person name="Larsen D."/>
            <person name="Krusor M."/>
            <person name="Yao A.I."/>
            <person name="Wu D."/>
            <person name="Madern D."/>
            <person name="Eisen J.A."/>
            <person name="Darling A.E."/>
            <person name="Facciotti M.T."/>
        </authorList>
    </citation>
    <scope>NUCLEOTIDE SEQUENCE [LARGE SCALE GENOMIC DNA]</scope>
    <source>
        <strain evidence="2 3">JCM 14089</strain>
    </source>
</reference>
<evidence type="ECO:0000313" key="2">
    <source>
        <dbReference type="EMBL" id="ELY45579.1"/>
    </source>
</evidence>
<dbReference type="AlphaFoldDB" id="L9W7Y4"/>